<dbReference type="HOGENOM" id="CLU_1070852_0_0_1"/>
<dbReference type="AlphaFoldDB" id="T1HWR2"/>
<accession>T1HWR2</accession>
<protein>
    <submittedName>
        <fullName evidence="1">Uncharacterized protein</fullName>
    </submittedName>
</protein>
<dbReference type="EMBL" id="ACPB03005824">
    <property type="status" value="NOT_ANNOTATED_CDS"/>
    <property type="molecule type" value="Genomic_DNA"/>
</dbReference>
<dbReference type="EnsemblMetazoa" id="RPRC008482-RA">
    <property type="protein sequence ID" value="RPRC008482-PA"/>
    <property type="gene ID" value="RPRC008482"/>
</dbReference>
<proteinExistence type="predicted"/>
<evidence type="ECO:0000313" key="1">
    <source>
        <dbReference type="EnsemblMetazoa" id="RPRC008482-PA"/>
    </source>
</evidence>
<sequence>MFRDSYEKKKSFREVANQFRESFNGLAEKYAFAGKQCTRPTANIYRQTPEDCAHEKQIKEFERILDGLVKKLELKDEVQDLLVEGKRKKKLAVVPKKIDFPTKHLDKCESNYDWTYVNYYANDDIGSPSGVSLKSVSSYYVLPGYPNRDDMAKFSEEKELLPCERDFLHIPRNQKGKFIEKTLPPHKKLKLKREIASLLQGYEELKKKRKKYGCRTVMTPIVIKDMILMDKINMGFVPDLEDRADLISLYKKIRPKVEDK</sequence>
<organism evidence="1 2">
    <name type="scientific">Rhodnius prolixus</name>
    <name type="common">Triatomid bug</name>
    <dbReference type="NCBI Taxonomy" id="13249"/>
    <lineage>
        <taxon>Eukaryota</taxon>
        <taxon>Metazoa</taxon>
        <taxon>Ecdysozoa</taxon>
        <taxon>Arthropoda</taxon>
        <taxon>Hexapoda</taxon>
        <taxon>Insecta</taxon>
        <taxon>Pterygota</taxon>
        <taxon>Neoptera</taxon>
        <taxon>Paraneoptera</taxon>
        <taxon>Hemiptera</taxon>
        <taxon>Heteroptera</taxon>
        <taxon>Panheteroptera</taxon>
        <taxon>Cimicomorpha</taxon>
        <taxon>Reduviidae</taxon>
        <taxon>Triatominae</taxon>
        <taxon>Rhodnius</taxon>
    </lineage>
</organism>
<reference evidence="1" key="1">
    <citation type="submission" date="2015-05" db="UniProtKB">
        <authorList>
            <consortium name="EnsemblMetazoa"/>
        </authorList>
    </citation>
    <scope>IDENTIFICATION</scope>
</reference>
<evidence type="ECO:0000313" key="2">
    <source>
        <dbReference type="Proteomes" id="UP000015103"/>
    </source>
</evidence>
<keyword evidence="2" id="KW-1185">Reference proteome</keyword>
<dbReference type="Proteomes" id="UP000015103">
    <property type="component" value="Unassembled WGS sequence"/>
</dbReference>
<dbReference type="InParanoid" id="T1HWR2"/>
<dbReference type="VEuPathDB" id="VectorBase:RPRC008482"/>
<name>T1HWR2_RHOPR</name>